<evidence type="ECO:0000256" key="1">
    <source>
        <dbReference type="ARBA" id="ARBA00021390"/>
    </source>
</evidence>
<dbReference type="PROSITE" id="PS51000">
    <property type="entry name" value="HTH_DEOR_2"/>
    <property type="match status" value="1"/>
</dbReference>
<sequence length="258" mass="27741">MLTAERRQYVLAVLQRDGKVVARQLSEELGLSEDTIRRDLRDLAADGLLLRVHGGALPCSPATANFSARFAQAPFAKNAIARAAAQLVRDGQVVLMDGGTTNIQVAQHLSPDLEATIITNSPPLATALIDHPRIEVILLGGKLYKHSAVTLGAATLEELHMVRADLYMLGICSLHPDVGISTNNLEEAYLKRAMMACAADVVALASPEKLNTAAPYVIGELRELSEIITEHTISEELLEPYRALGITITQADSGMVKS</sequence>
<evidence type="ECO:0000313" key="9">
    <source>
        <dbReference type="Proteomes" id="UP000597444"/>
    </source>
</evidence>
<dbReference type="SMART" id="SM01134">
    <property type="entry name" value="DeoRC"/>
    <property type="match status" value="1"/>
</dbReference>
<proteinExistence type="predicted"/>
<keyword evidence="3" id="KW-0805">Transcription regulation</keyword>
<dbReference type="Proteomes" id="UP000597444">
    <property type="component" value="Unassembled WGS sequence"/>
</dbReference>
<dbReference type="Gene3D" id="3.40.50.1360">
    <property type="match status" value="1"/>
</dbReference>
<dbReference type="GO" id="GO:0003700">
    <property type="term" value="F:DNA-binding transcription factor activity"/>
    <property type="evidence" value="ECO:0007669"/>
    <property type="project" value="InterPro"/>
</dbReference>
<dbReference type="InterPro" id="IPR018356">
    <property type="entry name" value="Tscrpt_reg_HTH_DeoR_CS"/>
</dbReference>
<keyword evidence="9" id="KW-1185">Reference proteome</keyword>
<dbReference type="SMART" id="SM00420">
    <property type="entry name" value="HTH_DEOR"/>
    <property type="match status" value="1"/>
</dbReference>
<evidence type="ECO:0000256" key="2">
    <source>
        <dbReference type="ARBA" id="ARBA00022491"/>
    </source>
</evidence>
<dbReference type="SUPFAM" id="SSF100950">
    <property type="entry name" value="NagB/RpiA/CoA transferase-like"/>
    <property type="match status" value="1"/>
</dbReference>
<feature type="domain" description="HTH deoR-type" evidence="7">
    <location>
        <begin position="3"/>
        <end position="58"/>
    </location>
</feature>
<dbReference type="InterPro" id="IPR036388">
    <property type="entry name" value="WH-like_DNA-bd_sf"/>
</dbReference>
<dbReference type="Pfam" id="PF00455">
    <property type="entry name" value="DeoRC"/>
    <property type="match status" value="1"/>
</dbReference>
<dbReference type="SUPFAM" id="SSF46785">
    <property type="entry name" value="Winged helix' DNA-binding domain"/>
    <property type="match status" value="1"/>
</dbReference>
<dbReference type="EMBL" id="BNJK01000001">
    <property type="protein sequence ID" value="GHO94132.1"/>
    <property type="molecule type" value="Genomic_DNA"/>
</dbReference>
<dbReference type="InterPro" id="IPR001034">
    <property type="entry name" value="DeoR_HTH"/>
</dbReference>
<dbReference type="PRINTS" id="PR00037">
    <property type="entry name" value="HTHLACR"/>
</dbReference>
<evidence type="ECO:0000259" key="7">
    <source>
        <dbReference type="PROSITE" id="PS51000"/>
    </source>
</evidence>
<keyword evidence="4" id="KW-0238">DNA-binding</keyword>
<dbReference type="InterPro" id="IPR050313">
    <property type="entry name" value="Carb_Metab_HTH_regulators"/>
</dbReference>
<gene>
    <name evidence="8" type="ORF">KSF_041800</name>
</gene>
<dbReference type="PROSITE" id="PS00894">
    <property type="entry name" value="HTH_DEOR_1"/>
    <property type="match status" value="1"/>
</dbReference>
<protein>
    <recommendedName>
        <fullName evidence="1">Lactose phosphotransferase system repressor</fullName>
    </recommendedName>
</protein>
<dbReference type="PANTHER" id="PTHR30363">
    <property type="entry name" value="HTH-TYPE TRANSCRIPTIONAL REGULATOR SRLR-RELATED"/>
    <property type="match status" value="1"/>
</dbReference>
<dbReference type="Pfam" id="PF08220">
    <property type="entry name" value="HTH_DeoR"/>
    <property type="match status" value="1"/>
</dbReference>
<evidence type="ECO:0000256" key="5">
    <source>
        <dbReference type="ARBA" id="ARBA00023163"/>
    </source>
</evidence>
<dbReference type="Gene3D" id="1.10.10.10">
    <property type="entry name" value="Winged helix-like DNA-binding domain superfamily/Winged helix DNA-binding domain"/>
    <property type="match status" value="1"/>
</dbReference>
<evidence type="ECO:0000256" key="4">
    <source>
        <dbReference type="ARBA" id="ARBA00023125"/>
    </source>
</evidence>
<keyword evidence="2" id="KW-0678">Repressor</keyword>
<dbReference type="GO" id="GO:0003677">
    <property type="term" value="F:DNA binding"/>
    <property type="evidence" value="ECO:0007669"/>
    <property type="project" value="UniProtKB-KW"/>
</dbReference>
<accession>A0A8J3N1I3</accession>
<dbReference type="InterPro" id="IPR037171">
    <property type="entry name" value="NagB/RpiA_transferase-like"/>
</dbReference>
<name>A0A8J3N1I3_9CHLR</name>
<dbReference type="InterPro" id="IPR014036">
    <property type="entry name" value="DeoR-like_C"/>
</dbReference>
<evidence type="ECO:0000256" key="3">
    <source>
        <dbReference type="ARBA" id="ARBA00023015"/>
    </source>
</evidence>
<organism evidence="8 9">
    <name type="scientific">Reticulibacter mediterranei</name>
    <dbReference type="NCBI Taxonomy" id="2778369"/>
    <lineage>
        <taxon>Bacteria</taxon>
        <taxon>Bacillati</taxon>
        <taxon>Chloroflexota</taxon>
        <taxon>Ktedonobacteria</taxon>
        <taxon>Ktedonobacterales</taxon>
        <taxon>Reticulibacteraceae</taxon>
        <taxon>Reticulibacter</taxon>
    </lineage>
</organism>
<comment type="function">
    <text evidence="6">Repressor of the lactose catabolism operon. Galactose-6-phosphate is the inducer.</text>
</comment>
<reference evidence="8" key="1">
    <citation type="submission" date="2020-10" db="EMBL/GenBank/DDBJ databases">
        <title>Taxonomic study of unclassified bacteria belonging to the class Ktedonobacteria.</title>
        <authorList>
            <person name="Yabe S."/>
            <person name="Wang C.M."/>
            <person name="Zheng Y."/>
            <person name="Sakai Y."/>
            <person name="Cavaletti L."/>
            <person name="Monciardini P."/>
            <person name="Donadio S."/>
        </authorList>
    </citation>
    <scope>NUCLEOTIDE SEQUENCE</scope>
    <source>
        <strain evidence="8">ID150040</strain>
    </source>
</reference>
<dbReference type="InterPro" id="IPR036390">
    <property type="entry name" value="WH_DNA-bd_sf"/>
</dbReference>
<keyword evidence="5" id="KW-0804">Transcription</keyword>
<dbReference type="RefSeq" id="WP_220204890.1">
    <property type="nucleotide sequence ID" value="NZ_BNJK01000001.1"/>
</dbReference>
<evidence type="ECO:0000256" key="6">
    <source>
        <dbReference type="ARBA" id="ARBA00024937"/>
    </source>
</evidence>
<comment type="caution">
    <text evidence="8">The sequence shown here is derived from an EMBL/GenBank/DDBJ whole genome shotgun (WGS) entry which is preliminary data.</text>
</comment>
<dbReference type="PANTHER" id="PTHR30363:SF4">
    <property type="entry name" value="GLYCEROL-3-PHOSPHATE REGULON REPRESSOR"/>
    <property type="match status" value="1"/>
</dbReference>
<evidence type="ECO:0000313" key="8">
    <source>
        <dbReference type="EMBL" id="GHO94132.1"/>
    </source>
</evidence>
<dbReference type="AlphaFoldDB" id="A0A8J3N1I3"/>